<feature type="binding site" evidence="3">
    <location>
        <position position="107"/>
    </location>
    <ligand>
        <name>Mg(2+)</name>
        <dbReference type="ChEBI" id="CHEBI:18420"/>
    </ligand>
</feature>
<feature type="non-terminal residue" evidence="6">
    <location>
        <position position="242"/>
    </location>
</feature>
<dbReference type="GO" id="GO:0009239">
    <property type="term" value="P:enterobactin biosynthetic process"/>
    <property type="evidence" value="ECO:0007669"/>
    <property type="project" value="InterPro"/>
</dbReference>
<keyword evidence="7" id="KW-1185">Reference proteome</keyword>
<evidence type="ECO:0000313" key="6">
    <source>
        <dbReference type="EMBL" id="PZF90048.1"/>
    </source>
</evidence>
<dbReference type="GO" id="GO:0009366">
    <property type="term" value="C:enterobactin synthetase complex"/>
    <property type="evidence" value="ECO:0007669"/>
    <property type="project" value="InterPro"/>
</dbReference>
<feature type="binding site" evidence="3">
    <location>
        <position position="106"/>
    </location>
    <ligand>
        <name>Mg(2+)</name>
        <dbReference type="ChEBI" id="CHEBI:18420"/>
    </ligand>
</feature>
<dbReference type="Proteomes" id="UP000248627">
    <property type="component" value="Unassembled WGS sequence"/>
</dbReference>
<name>A0A2W2CE12_9ACTN</name>
<evidence type="ECO:0000259" key="4">
    <source>
        <dbReference type="Pfam" id="PF01648"/>
    </source>
</evidence>
<feature type="binding site" evidence="2">
    <location>
        <begin position="83"/>
        <end position="84"/>
    </location>
    <ligand>
        <name>CoA</name>
        <dbReference type="ChEBI" id="CHEBI:57287"/>
    </ligand>
</feature>
<evidence type="ECO:0000313" key="7">
    <source>
        <dbReference type="Proteomes" id="UP000248627"/>
    </source>
</evidence>
<protein>
    <recommendedName>
        <fullName evidence="8">4'-phosphopantetheinyl transferase EntD (Siderophore biosynthesis)</fullName>
    </recommendedName>
</protein>
<dbReference type="InterPro" id="IPR041354">
    <property type="entry name" value="4PPT_N"/>
</dbReference>
<dbReference type="Gene3D" id="3.90.470.20">
    <property type="entry name" value="4'-phosphopantetheinyl transferase domain"/>
    <property type="match status" value="1"/>
</dbReference>
<gene>
    <name evidence="6" type="ORF">C1I93_23235</name>
</gene>
<feature type="binding site" evidence="2">
    <location>
        <position position="151"/>
    </location>
    <ligand>
        <name>CoA</name>
        <dbReference type="ChEBI" id="CHEBI:57287"/>
    </ligand>
</feature>
<comment type="caution">
    <text evidence="6">The sequence shown here is derived from an EMBL/GenBank/DDBJ whole genome shotgun (WGS) entry which is preliminary data.</text>
</comment>
<dbReference type="Pfam" id="PF01648">
    <property type="entry name" value="ACPS"/>
    <property type="match status" value="1"/>
</dbReference>
<dbReference type="PANTHER" id="PTHR38096">
    <property type="entry name" value="ENTEROBACTIN SYNTHASE COMPONENT D"/>
    <property type="match status" value="1"/>
</dbReference>
<keyword evidence="1" id="KW-0808">Transferase</keyword>
<feature type="binding site" evidence="2">
    <location>
        <position position="47"/>
    </location>
    <ligand>
        <name>CoA</name>
        <dbReference type="ChEBI" id="CHEBI:57287"/>
    </ligand>
</feature>
<sequence length="242" mass="26217">MRDLLPSAVAVAVAEPDDWTGHLYATEAAGLGDRAVTRRRRDFTAGRVCARRAMTLLGLPPVAVPAAADRSPIWPPGTVGTITHTLDYCAAAVARSSEVRSVGMDAEQHKELSPGVRRMICLPEEVERCERLPSGISWPAVVFSAKETVYKIWHPLVGTWLDFHDAFVELDPEGGTFTARIASARLDAAPVGDPPARISGRFVVEASLVRTAAALLPPWLLYTSDAADDKARLRFRDHAVGE</sequence>
<dbReference type="GO" id="GO:0005886">
    <property type="term" value="C:plasma membrane"/>
    <property type="evidence" value="ECO:0007669"/>
    <property type="project" value="TreeGrafter"/>
</dbReference>
<dbReference type="PRINTS" id="PR01399">
    <property type="entry name" value="ENTSNTHTASED"/>
</dbReference>
<evidence type="ECO:0000256" key="2">
    <source>
        <dbReference type="PIRSR" id="PIRSR603542-1"/>
    </source>
</evidence>
<evidence type="ECO:0000256" key="1">
    <source>
        <dbReference type="ARBA" id="ARBA00022679"/>
    </source>
</evidence>
<accession>A0A2W2CE12</accession>
<keyword evidence="3" id="KW-0479">Metal-binding</keyword>
<evidence type="ECO:0008006" key="8">
    <source>
        <dbReference type="Google" id="ProtNLM"/>
    </source>
</evidence>
<feature type="binding site" evidence="3">
    <location>
        <position position="105"/>
    </location>
    <ligand>
        <name>Mg(2+)</name>
        <dbReference type="ChEBI" id="CHEBI:18420"/>
    </ligand>
</feature>
<evidence type="ECO:0000256" key="3">
    <source>
        <dbReference type="PIRSR" id="PIRSR603542-2"/>
    </source>
</evidence>
<dbReference type="AlphaFoldDB" id="A0A2W2CE12"/>
<dbReference type="InterPro" id="IPR008278">
    <property type="entry name" value="4-PPantetheinyl_Trfase_dom"/>
</dbReference>
<keyword evidence="3" id="KW-0460">Magnesium</keyword>
<proteinExistence type="predicted"/>
<evidence type="ECO:0000259" key="5">
    <source>
        <dbReference type="Pfam" id="PF17837"/>
    </source>
</evidence>
<dbReference type="InterPro" id="IPR037143">
    <property type="entry name" value="4-PPantetheinyl_Trfase_dom_sf"/>
</dbReference>
<dbReference type="GO" id="GO:0008897">
    <property type="term" value="F:holo-[acyl-carrier-protein] synthase activity"/>
    <property type="evidence" value="ECO:0007669"/>
    <property type="project" value="InterPro"/>
</dbReference>
<dbReference type="SUPFAM" id="SSF56214">
    <property type="entry name" value="4'-phosphopantetheinyl transferase"/>
    <property type="match status" value="1"/>
</dbReference>
<comment type="cofactor">
    <cofactor evidence="3">
        <name>Mg(2+)</name>
        <dbReference type="ChEBI" id="CHEBI:18420"/>
    </cofactor>
</comment>
<dbReference type="Pfam" id="PF17837">
    <property type="entry name" value="4PPT_N"/>
    <property type="match status" value="1"/>
</dbReference>
<dbReference type="EMBL" id="POTX01000201">
    <property type="protein sequence ID" value="PZF90048.1"/>
    <property type="molecule type" value="Genomic_DNA"/>
</dbReference>
<feature type="domain" description="4'-phosphopantetheinyl transferase" evidence="4">
    <location>
        <begin position="101"/>
        <end position="177"/>
    </location>
</feature>
<reference evidence="6 7" key="1">
    <citation type="submission" date="2018-01" db="EMBL/GenBank/DDBJ databases">
        <title>Draft genome sequence of Jishengella endophytica.</title>
        <authorList>
            <person name="Sahin N."/>
            <person name="Ay H."/>
            <person name="Saygin H."/>
        </authorList>
    </citation>
    <scope>NUCLEOTIDE SEQUENCE [LARGE SCALE GENOMIC DNA]</scope>
    <source>
        <strain evidence="6 7">DSM 45430</strain>
    </source>
</reference>
<dbReference type="GO" id="GO:0000287">
    <property type="term" value="F:magnesium ion binding"/>
    <property type="evidence" value="ECO:0007669"/>
    <property type="project" value="InterPro"/>
</dbReference>
<organism evidence="6 7">
    <name type="scientific">Micromonospora endophytica</name>
    <dbReference type="NCBI Taxonomy" id="515350"/>
    <lineage>
        <taxon>Bacteria</taxon>
        <taxon>Bacillati</taxon>
        <taxon>Actinomycetota</taxon>
        <taxon>Actinomycetes</taxon>
        <taxon>Micromonosporales</taxon>
        <taxon>Micromonosporaceae</taxon>
        <taxon>Micromonospora</taxon>
    </lineage>
</organism>
<feature type="binding site" evidence="2">
    <location>
        <position position="39"/>
    </location>
    <ligand>
        <name>CoA</name>
        <dbReference type="ChEBI" id="CHEBI:57287"/>
    </ligand>
</feature>
<feature type="domain" description="4'-phosphopantetheinyl transferase N-terminal" evidence="5">
    <location>
        <begin position="33"/>
        <end position="94"/>
    </location>
</feature>
<feature type="binding site" evidence="2">
    <location>
        <position position="147"/>
    </location>
    <ligand>
        <name>CoA</name>
        <dbReference type="ChEBI" id="CHEBI:57287"/>
    </ligand>
</feature>
<feature type="binding site" evidence="2">
    <location>
        <position position="105"/>
    </location>
    <ligand>
        <name>CoA</name>
        <dbReference type="ChEBI" id="CHEBI:57287"/>
    </ligand>
</feature>
<feature type="binding site" evidence="2">
    <location>
        <position position="161"/>
    </location>
    <ligand>
        <name>CoA</name>
        <dbReference type="ChEBI" id="CHEBI:57287"/>
    </ligand>
</feature>
<dbReference type="PANTHER" id="PTHR38096:SF1">
    <property type="entry name" value="ENTEROBACTIN SYNTHASE COMPONENT D"/>
    <property type="match status" value="1"/>
</dbReference>
<dbReference type="InterPro" id="IPR003542">
    <property type="entry name" value="Enbac_synth_compD-like"/>
</dbReference>